<comment type="caution">
    <text evidence="1">The sequence shown here is derived from an EMBL/GenBank/DDBJ whole genome shotgun (WGS) entry which is preliminary data.</text>
</comment>
<feature type="non-terminal residue" evidence="1">
    <location>
        <position position="1"/>
    </location>
</feature>
<protein>
    <submittedName>
        <fullName evidence="1">24052_t:CDS:1</fullName>
    </submittedName>
</protein>
<accession>A0ABN7UZP1</accession>
<evidence type="ECO:0000313" key="1">
    <source>
        <dbReference type="EMBL" id="CAG8695622.1"/>
    </source>
</evidence>
<reference evidence="1 2" key="1">
    <citation type="submission" date="2021-06" db="EMBL/GenBank/DDBJ databases">
        <authorList>
            <person name="Kallberg Y."/>
            <person name="Tangrot J."/>
            <person name="Rosling A."/>
        </authorList>
    </citation>
    <scope>NUCLEOTIDE SEQUENCE [LARGE SCALE GENOMIC DNA]</scope>
    <source>
        <strain evidence="1 2">120-4 pot B 10/14</strain>
    </source>
</reference>
<evidence type="ECO:0000313" key="2">
    <source>
        <dbReference type="Proteomes" id="UP000789901"/>
    </source>
</evidence>
<gene>
    <name evidence="1" type="ORF">GMARGA_LOCUS11795</name>
</gene>
<proteinExistence type="predicted"/>
<dbReference type="EMBL" id="CAJVQB010007014">
    <property type="protein sequence ID" value="CAG8695622.1"/>
    <property type="molecule type" value="Genomic_DNA"/>
</dbReference>
<name>A0ABN7UZP1_GIGMA</name>
<keyword evidence="2" id="KW-1185">Reference proteome</keyword>
<sequence length="61" mass="7027">ISLAPFTKISLNTRKWFNAVSDNFSIPKNKDYLWSREIANNNKSNASIVELDMEIIKIEVV</sequence>
<dbReference type="Proteomes" id="UP000789901">
    <property type="component" value="Unassembled WGS sequence"/>
</dbReference>
<organism evidence="1 2">
    <name type="scientific">Gigaspora margarita</name>
    <dbReference type="NCBI Taxonomy" id="4874"/>
    <lineage>
        <taxon>Eukaryota</taxon>
        <taxon>Fungi</taxon>
        <taxon>Fungi incertae sedis</taxon>
        <taxon>Mucoromycota</taxon>
        <taxon>Glomeromycotina</taxon>
        <taxon>Glomeromycetes</taxon>
        <taxon>Diversisporales</taxon>
        <taxon>Gigasporaceae</taxon>
        <taxon>Gigaspora</taxon>
    </lineage>
</organism>